<evidence type="ECO:0000313" key="2">
    <source>
        <dbReference type="EMBL" id="EPX64183.1"/>
    </source>
</evidence>
<dbReference type="RefSeq" id="WP_002631021.1">
    <property type="nucleotide sequence ID" value="NZ_ANAH02000004.1"/>
</dbReference>
<evidence type="ECO:0000313" key="3">
    <source>
        <dbReference type="Proteomes" id="UP000011682"/>
    </source>
</evidence>
<dbReference type="OrthoDB" id="5502188at2"/>
<dbReference type="Pfam" id="PF09543">
    <property type="entry name" value="DUF2379"/>
    <property type="match status" value="2"/>
</dbReference>
<name>S9R5F4_CYSF2</name>
<evidence type="ECO:0000259" key="1">
    <source>
        <dbReference type="Pfam" id="PF09543"/>
    </source>
</evidence>
<dbReference type="Proteomes" id="UP000011682">
    <property type="component" value="Unassembled WGS sequence"/>
</dbReference>
<dbReference type="NCBIfam" id="TIGR02267">
    <property type="entry name" value="DUSAM domain"/>
    <property type="match status" value="2"/>
</dbReference>
<proteinExistence type="predicted"/>
<comment type="caution">
    <text evidence="2">The sequence shown here is derived from an EMBL/GenBank/DDBJ whole genome shotgun (WGS) entry which is preliminary data.</text>
</comment>
<protein>
    <recommendedName>
        <fullName evidence="1">DUSAM domain-containing protein</fullName>
    </recommendedName>
</protein>
<gene>
    <name evidence="2" type="ORF">D187_005317</name>
</gene>
<sequence>MSAKINWDSIRALARRVIEHGNPLELTEDTRALLRRTAQEVGISQQETEDALRGVNTATTLLKEAMRRINDGSDRITRALRRMSDLRDKGDLDGACQQMRDVLAVEVVPLYRKQADKRLKELTQLSEVAATGRVSADLPDRPQLAVLAHRVQQGHALELTDDLRALLHRTAPTAGISEVETEEALKSTGGAEALMGMILSRFRDGRERITRALFRMTSLRDAGDLEGARQQLRDVLAVEVVPIYREMAEENLAGLDSPPLEP</sequence>
<dbReference type="EMBL" id="ANAH02000004">
    <property type="protein sequence ID" value="EPX64183.1"/>
    <property type="molecule type" value="Genomic_DNA"/>
</dbReference>
<reference evidence="2" key="1">
    <citation type="submission" date="2013-05" db="EMBL/GenBank/DDBJ databases">
        <title>Genome assembly of Cystobacter fuscus DSM 2262.</title>
        <authorList>
            <person name="Sharma G."/>
            <person name="Khatri I."/>
            <person name="Kaur C."/>
            <person name="Mayilraj S."/>
            <person name="Subramanian S."/>
        </authorList>
    </citation>
    <scope>NUCLEOTIDE SEQUENCE [LARGE SCALE GENOMIC DNA]</scope>
    <source>
        <strain evidence="2">DSM 2262</strain>
    </source>
</reference>
<keyword evidence="3" id="KW-1185">Reference proteome</keyword>
<dbReference type="InterPro" id="IPR011753">
    <property type="entry name" value="DUSAM_dom"/>
</dbReference>
<feature type="domain" description="DUSAM" evidence="1">
    <location>
        <begin position="6"/>
        <end position="122"/>
    </location>
</feature>
<organism evidence="2 3">
    <name type="scientific">Cystobacter fuscus (strain ATCC 25194 / DSM 2262 / NBRC 100088 / M29)</name>
    <dbReference type="NCBI Taxonomy" id="1242864"/>
    <lineage>
        <taxon>Bacteria</taxon>
        <taxon>Pseudomonadati</taxon>
        <taxon>Myxococcota</taxon>
        <taxon>Myxococcia</taxon>
        <taxon>Myxococcales</taxon>
        <taxon>Cystobacterineae</taxon>
        <taxon>Archangiaceae</taxon>
        <taxon>Cystobacter</taxon>
    </lineage>
</organism>
<feature type="domain" description="DUSAM" evidence="1">
    <location>
        <begin position="139"/>
        <end position="255"/>
    </location>
</feature>
<dbReference type="AlphaFoldDB" id="S9R5F4"/>
<accession>S9R5F4</accession>